<keyword evidence="4" id="KW-1185">Reference proteome</keyword>
<dbReference type="RefSeq" id="WP_293219771.1">
    <property type="nucleotide sequence ID" value="NZ_JBHLTN010000018.1"/>
</dbReference>
<reference evidence="3 4" key="1">
    <citation type="submission" date="2024-09" db="EMBL/GenBank/DDBJ databases">
        <authorList>
            <person name="Sun Q."/>
            <person name="Mori K."/>
        </authorList>
    </citation>
    <scope>NUCLEOTIDE SEQUENCE [LARGE SCALE GENOMIC DNA]</scope>
    <source>
        <strain evidence="3 4">NCAIM B.02336</strain>
    </source>
</reference>
<dbReference type="Proteomes" id="UP001589834">
    <property type="component" value="Unassembled WGS sequence"/>
</dbReference>
<proteinExistence type="predicted"/>
<feature type="short sequence motif" description="Histidine triad motif" evidence="1">
    <location>
        <begin position="108"/>
        <end position="112"/>
    </location>
</feature>
<organism evidence="3 4">
    <name type="scientific">Ottowia pentelensis</name>
    <dbReference type="NCBI Taxonomy" id="511108"/>
    <lineage>
        <taxon>Bacteria</taxon>
        <taxon>Pseudomonadati</taxon>
        <taxon>Pseudomonadota</taxon>
        <taxon>Betaproteobacteria</taxon>
        <taxon>Burkholderiales</taxon>
        <taxon>Comamonadaceae</taxon>
        <taxon>Ottowia</taxon>
    </lineage>
</organism>
<feature type="domain" description="HIT" evidence="2">
    <location>
        <begin position="12"/>
        <end position="123"/>
    </location>
</feature>
<dbReference type="Pfam" id="PF11969">
    <property type="entry name" value="DcpS_C"/>
    <property type="match status" value="1"/>
</dbReference>
<dbReference type="InterPro" id="IPR001310">
    <property type="entry name" value="Histidine_triad_HIT"/>
</dbReference>
<accession>A0ABV6PSE5</accession>
<dbReference type="InterPro" id="IPR019808">
    <property type="entry name" value="Histidine_triad_CS"/>
</dbReference>
<dbReference type="InterPro" id="IPR011146">
    <property type="entry name" value="HIT-like"/>
</dbReference>
<dbReference type="EMBL" id="JBHLTN010000018">
    <property type="protein sequence ID" value="MFC0592750.1"/>
    <property type="molecule type" value="Genomic_DNA"/>
</dbReference>
<protein>
    <submittedName>
        <fullName evidence="3">Histidine triad nucleotide-binding protein</fullName>
    </submittedName>
</protein>
<dbReference type="CDD" id="cd01276">
    <property type="entry name" value="PKCI_related"/>
    <property type="match status" value="1"/>
</dbReference>
<evidence type="ECO:0000313" key="4">
    <source>
        <dbReference type="Proteomes" id="UP001589834"/>
    </source>
</evidence>
<dbReference type="PRINTS" id="PR00332">
    <property type="entry name" value="HISTRIAD"/>
</dbReference>
<sequence length="123" mass="13480">MSGATPHDPDCIFCKIVAGQIPSRKVYEDEELFAFHDIAPWAPVHFLIIPKAHIGSMMSVGPEHERLLGRMMALAPRLAMEQGCNPYPAGGFRLVVNTGAEAGQEVHHLHLHVIGGPRPWLKG</sequence>
<name>A0ABV6PSE5_9BURK</name>
<evidence type="ECO:0000259" key="2">
    <source>
        <dbReference type="PROSITE" id="PS51084"/>
    </source>
</evidence>
<gene>
    <name evidence="3" type="ORF">ACFFGG_09290</name>
</gene>
<comment type="caution">
    <text evidence="3">The sequence shown here is derived from an EMBL/GenBank/DDBJ whole genome shotgun (WGS) entry which is preliminary data.</text>
</comment>
<dbReference type="InterPro" id="IPR036265">
    <property type="entry name" value="HIT-like_sf"/>
</dbReference>
<dbReference type="PROSITE" id="PS00892">
    <property type="entry name" value="HIT_1"/>
    <property type="match status" value="1"/>
</dbReference>
<dbReference type="PROSITE" id="PS51084">
    <property type="entry name" value="HIT_2"/>
    <property type="match status" value="1"/>
</dbReference>
<dbReference type="PANTHER" id="PTHR23089">
    <property type="entry name" value="HISTIDINE TRIAD HIT PROTEIN"/>
    <property type="match status" value="1"/>
</dbReference>
<dbReference type="SUPFAM" id="SSF54197">
    <property type="entry name" value="HIT-like"/>
    <property type="match status" value="1"/>
</dbReference>
<evidence type="ECO:0000313" key="3">
    <source>
        <dbReference type="EMBL" id="MFC0592750.1"/>
    </source>
</evidence>
<dbReference type="Gene3D" id="3.30.428.10">
    <property type="entry name" value="HIT-like"/>
    <property type="match status" value="1"/>
</dbReference>
<evidence type="ECO:0000256" key="1">
    <source>
        <dbReference type="PROSITE-ProRule" id="PRU00464"/>
    </source>
</evidence>